<dbReference type="NCBIfam" id="TIGR00172">
    <property type="entry name" value="maf"/>
    <property type="match status" value="1"/>
</dbReference>
<keyword evidence="5 6" id="KW-0546">Nucleotide metabolism</keyword>
<dbReference type="Pfam" id="PF02545">
    <property type="entry name" value="Maf"/>
    <property type="match status" value="1"/>
</dbReference>
<evidence type="ECO:0000256" key="5">
    <source>
        <dbReference type="ARBA" id="ARBA00023080"/>
    </source>
</evidence>
<dbReference type="InterPro" id="IPR003697">
    <property type="entry name" value="Maf-like"/>
</dbReference>
<name>A0A5D4SS67_9BACI</name>
<evidence type="ECO:0000256" key="3">
    <source>
        <dbReference type="ARBA" id="ARBA00022490"/>
    </source>
</evidence>
<evidence type="ECO:0000256" key="2">
    <source>
        <dbReference type="ARBA" id="ARBA00004496"/>
    </source>
</evidence>
<comment type="function">
    <text evidence="6">Nucleoside triphosphate pyrophosphatase that hydrolyzes dTTP and UTP. May have a dual role in cell division arrest and in preventing the incorporation of modified nucleotides into cellular nucleic acids.</text>
</comment>
<organism evidence="7 8">
    <name type="scientific">Bacillus infantis</name>
    <dbReference type="NCBI Taxonomy" id="324767"/>
    <lineage>
        <taxon>Bacteria</taxon>
        <taxon>Bacillati</taxon>
        <taxon>Bacillota</taxon>
        <taxon>Bacilli</taxon>
        <taxon>Bacillales</taxon>
        <taxon>Bacillaceae</taxon>
        <taxon>Bacillus</taxon>
    </lineage>
</organism>
<comment type="cofactor">
    <cofactor evidence="1 6">
        <name>a divalent metal cation</name>
        <dbReference type="ChEBI" id="CHEBI:60240"/>
    </cofactor>
</comment>
<comment type="caution">
    <text evidence="7">The sequence shown here is derived from an EMBL/GenBank/DDBJ whole genome shotgun (WGS) entry which is preliminary data.</text>
</comment>
<dbReference type="HAMAP" id="MF_00528">
    <property type="entry name" value="Maf"/>
    <property type="match status" value="1"/>
</dbReference>
<dbReference type="CDD" id="cd00555">
    <property type="entry name" value="Maf"/>
    <property type="match status" value="1"/>
</dbReference>
<dbReference type="PANTHER" id="PTHR43213">
    <property type="entry name" value="BIFUNCTIONAL DTTP/UTP PYROPHOSPHATASE/METHYLTRANSFERASE PROTEIN-RELATED"/>
    <property type="match status" value="1"/>
</dbReference>
<proteinExistence type="inferred from homology"/>
<dbReference type="InterPro" id="IPR029001">
    <property type="entry name" value="ITPase-like_fam"/>
</dbReference>
<comment type="similarity">
    <text evidence="6">Belongs to the Maf family. YhdE subfamily.</text>
</comment>
<accession>A0A5D4SS67</accession>
<dbReference type="GO" id="GO:0009117">
    <property type="term" value="P:nucleotide metabolic process"/>
    <property type="evidence" value="ECO:0007669"/>
    <property type="project" value="UniProtKB-KW"/>
</dbReference>
<dbReference type="AlphaFoldDB" id="A0A5D4SS67"/>
<keyword evidence="3 6" id="KW-0963">Cytoplasm</keyword>
<feature type="site" description="Important for substrate specificity" evidence="6">
    <location>
        <position position="153"/>
    </location>
</feature>
<comment type="caution">
    <text evidence="6">Lacks conserved residue(s) required for the propagation of feature annotation.</text>
</comment>
<dbReference type="GO" id="GO:0005737">
    <property type="term" value="C:cytoplasm"/>
    <property type="evidence" value="ECO:0007669"/>
    <property type="project" value="UniProtKB-SubCell"/>
</dbReference>
<feature type="site" description="Important for substrate specificity" evidence="6">
    <location>
        <position position="12"/>
    </location>
</feature>
<dbReference type="PANTHER" id="PTHR43213:SF5">
    <property type="entry name" value="BIFUNCTIONAL DTTP_UTP PYROPHOSPHATASE_METHYLTRANSFERASE PROTEIN-RELATED"/>
    <property type="match status" value="1"/>
</dbReference>
<feature type="site" description="Important for substrate specificity" evidence="6">
    <location>
        <position position="70"/>
    </location>
</feature>
<dbReference type="EMBL" id="VTES01000001">
    <property type="protein sequence ID" value="TYS66153.1"/>
    <property type="molecule type" value="Genomic_DNA"/>
</dbReference>
<evidence type="ECO:0000313" key="7">
    <source>
        <dbReference type="EMBL" id="TYS66153.1"/>
    </source>
</evidence>
<evidence type="ECO:0000256" key="1">
    <source>
        <dbReference type="ARBA" id="ARBA00001968"/>
    </source>
</evidence>
<dbReference type="SUPFAM" id="SSF52972">
    <property type="entry name" value="ITPase-like"/>
    <property type="match status" value="1"/>
</dbReference>
<comment type="catalytic activity">
    <reaction evidence="6">
        <text>dTTP + H2O = dTMP + diphosphate + H(+)</text>
        <dbReference type="Rhea" id="RHEA:28534"/>
        <dbReference type="ChEBI" id="CHEBI:15377"/>
        <dbReference type="ChEBI" id="CHEBI:15378"/>
        <dbReference type="ChEBI" id="CHEBI:33019"/>
        <dbReference type="ChEBI" id="CHEBI:37568"/>
        <dbReference type="ChEBI" id="CHEBI:63528"/>
        <dbReference type="EC" id="3.6.1.9"/>
    </reaction>
</comment>
<dbReference type="Proteomes" id="UP000323732">
    <property type="component" value="Unassembled WGS sequence"/>
</dbReference>
<feature type="active site" description="Proton acceptor" evidence="6">
    <location>
        <position position="69"/>
    </location>
</feature>
<dbReference type="EC" id="3.6.1.9" evidence="6"/>
<dbReference type="PIRSF" id="PIRSF006305">
    <property type="entry name" value="Maf"/>
    <property type="match status" value="1"/>
</dbReference>
<keyword evidence="4 6" id="KW-0378">Hydrolase</keyword>
<comment type="catalytic activity">
    <reaction evidence="6">
        <text>UTP + H2O = UMP + diphosphate + H(+)</text>
        <dbReference type="Rhea" id="RHEA:29395"/>
        <dbReference type="ChEBI" id="CHEBI:15377"/>
        <dbReference type="ChEBI" id="CHEBI:15378"/>
        <dbReference type="ChEBI" id="CHEBI:33019"/>
        <dbReference type="ChEBI" id="CHEBI:46398"/>
        <dbReference type="ChEBI" id="CHEBI:57865"/>
        <dbReference type="EC" id="3.6.1.9"/>
    </reaction>
</comment>
<protein>
    <recommendedName>
        <fullName evidence="6">dTTP/UTP pyrophosphatase</fullName>
        <shortName evidence="6">dTTPase/UTPase</shortName>
        <ecNumber evidence="6">3.6.1.9</ecNumber>
    </recommendedName>
    <alternativeName>
        <fullName evidence="6">Nucleoside triphosphate pyrophosphatase</fullName>
    </alternativeName>
    <alternativeName>
        <fullName evidence="6">Nucleotide pyrophosphatase</fullName>
        <shortName evidence="6">Nucleotide PPase</shortName>
    </alternativeName>
</protein>
<dbReference type="Gene3D" id="3.90.950.10">
    <property type="match status" value="1"/>
</dbReference>
<sequence length="191" mass="20989">MQNLILASSSPRRKELLENLQLKFEVSSSDVDETFEPGMLPENVVMELAARKAESVARKNPAAFVIGSDTIVFADGLILGKPDGRGDAYDMLTRLSGRVHSVYTGVSIITPQKSKVEFYEKTDVEFWELTDDEKSAYIESGEPFDKAGSYGIQGLGATLVKRIDGDYFAVVGLPLSRTARELKKAGFTLPF</sequence>
<dbReference type="FunFam" id="3.90.950.10:FF:000005">
    <property type="entry name" value="7-methyl-GTP pyrophosphatase"/>
    <property type="match status" value="1"/>
</dbReference>
<dbReference type="GO" id="GO:0036221">
    <property type="term" value="F:UTP diphosphatase activity"/>
    <property type="evidence" value="ECO:0007669"/>
    <property type="project" value="RHEA"/>
</dbReference>
<evidence type="ECO:0000313" key="8">
    <source>
        <dbReference type="Proteomes" id="UP000323732"/>
    </source>
</evidence>
<dbReference type="GO" id="GO:0036218">
    <property type="term" value="F:dTTP diphosphatase activity"/>
    <property type="evidence" value="ECO:0007669"/>
    <property type="project" value="RHEA"/>
</dbReference>
<dbReference type="RefSeq" id="WP_094766966.1">
    <property type="nucleotide sequence ID" value="NZ_JAHXNN010000003.1"/>
</dbReference>
<evidence type="ECO:0000256" key="6">
    <source>
        <dbReference type="HAMAP-Rule" id="MF_00528"/>
    </source>
</evidence>
<comment type="subcellular location">
    <subcellularLocation>
        <location evidence="2 6">Cytoplasm</location>
    </subcellularLocation>
</comment>
<evidence type="ECO:0000256" key="4">
    <source>
        <dbReference type="ARBA" id="ARBA00022801"/>
    </source>
</evidence>
<gene>
    <name evidence="7" type="ORF">FZD47_01305</name>
</gene>
<reference evidence="7 8" key="1">
    <citation type="submission" date="2019-08" db="EMBL/GenBank/DDBJ databases">
        <title>Bacillus genomes from the desert of Cuatro Cienegas, Coahuila.</title>
        <authorList>
            <person name="Olmedo-Alvarez G."/>
        </authorList>
    </citation>
    <scope>NUCLEOTIDE SEQUENCE [LARGE SCALE GENOMIC DNA]</scope>
    <source>
        <strain evidence="7 8">CH37_1T</strain>
    </source>
</reference>